<keyword evidence="3" id="KW-1185">Reference proteome</keyword>
<evidence type="ECO:0000313" key="2">
    <source>
        <dbReference type="EMBL" id="CAE8617735.1"/>
    </source>
</evidence>
<dbReference type="Proteomes" id="UP000654075">
    <property type="component" value="Unassembled WGS sequence"/>
</dbReference>
<dbReference type="InterPro" id="IPR016024">
    <property type="entry name" value="ARM-type_fold"/>
</dbReference>
<dbReference type="Gene3D" id="1.25.10.10">
    <property type="entry name" value="Leucine-rich Repeat Variant"/>
    <property type="match status" value="1"/>
</dbReference>
<proteinExistence type="predicted"/>
<dbReference type="GO" id="GO:0016491">
    <property type="term" value="F:oxidoreductase activity"/>
    <property type="evidence" value="ECO:0007669"/>
    <property type="project" value="TreeGrafter"/>
</dbReference>
<accession>A0A813G4X9</accession>
<dbReference type="Pfam" id="PF13646">
    <property type="entry name" value="HEAT_2"/>
    <property type="match status" value="1"/>
</dbReference>
<evidence type="ECO:0000256" key="1">
    <source>
        <dbReference type="SAM" id="MobiDB-lite"/>
    </source>
</evidence>
<gene>
    <name evidence="2" type="ORF">PGLA1383_LOCUS35395</name>
</gene>
<dbReference type="EMBL" id="CAJNNV010026268">
    <property type="protein sequence ID" value="CAE8617735.1"/>
    <property type="molecule type" value="Genomic_DNA"/>
</dbReference>
<evidence type="ECO:0000313" key="3">
    <source>
        <dbReference type="Proteomes" id="UP000654075"/>
    </source>
</evidence>
<dbReference type="InterPro" id="IPR011989">
    <property type="entry name" value="ARM-like"/>
</dbReference>
<comment type="caution">
    <text evidence="2">The sequence shown here is derived from an EMBL/GenBank/DDBJ whole genome shotgun (WGS) entry which is preliminary data.</text>
</comment>
<feature type="compositionally biased region" description="Acidic residues" evidence="1">
    <location>
        <begin position="122"/>
        <end position="132"/>
    </location>
</feature>
<reference evidence="2" key="1">
    <citation type="submission" date="2021-02" db="EMBL/GenBank/DDBJ databases">
        <authorList>
            <person name="Dougan E. K."/>
            <person name="Rhodes N."/>
            <person name="Thang M."/>
            <person name="Chan C."/>
        </authorList>
    </citation>
    <scope>NUCLEOTIDE SEQUENCE</scope>
</reference>
<dbReference type="SUPFAM" id="SSF48371">
    <property type="entry name" value="ARM repeat"/>
    <property type="match status" value="1"/>
</dbReference>
<name>A0A813G4X9_POLGL</name>
<feature type="compositionally biased region" description="Low complexity" evidence="1">
    <location>
        <begin position="139"/>
        <end position="148"/>
    </location>
</feature>
<dbReference type="AlphaFoldDB" id="A0A813G4X9"/>
<organism evidence="2 3">
    <name type="scientific">Polarella glacialis</name>
    <name type="common">Dinoflagellate</name>
    <dbReference type="NCBI Taxonomy" id="89957"/>
    <lineage>
        <taxon>Eukaryota</taxon>
        <taxon>Sar</taxon>
        <taxon>Alveolata</taxon>
        <taxon>Dinophyceae</taxon>
        <taxon>Suessiales</taxon>
        <taxon>Suessiaceae</taxon>
        <taxon>Polarella</taxon>
    </lineage>
</organism>
<protein>
    <submittedName>
        <fullName evidence="2">Uncharacterized protein</fullName>
    </submittedName>
</protein>
<dbReference type="PANTHER" id="PTHR12697">
    <property type="entry name" value="PBS LYASE HEAT-LIKE PROTEIN"/>
    <property type="match status" value="1"/>
</dbReference>
<feature type="region of interest" description="Disordered" evidence="1">
    <location>
        <begin position="120"/>
        <end position="154"/>
    </location>
</feature>
<sequence>MMARLKTGGAAKTNEAQLAACEILWRVAANQNFQACSFLRKLMKEHDLPEVRASAARGIGKLALLGDRPHHYLARALINVVVPTLGWSPTLIAKPLQSDAGSIYRRMGSHRLQMRVCPAEQDAAEADEEEANGQEGPATEEPQQGTQEEQQEPELPEVPLGLTDVYPHLLFAVLDDVDEKGHPICITQDGDATVRCDALQSLAVVAKKGDRKAMAAAMFGLQDSTHAVREAAREAMLALHPPQDVAALVGLTQLLNHRTADVRRLAVKVLIDIADSGDQAVAGMVAQQLEAVAASNTTLGGVNAPERRMLLEALIRIAPKNDSSAVEAVFSRLGDVSSEVRVVALELLPQVQDTGGKRAAAAAAEMLKDRDASVRAAAARVLQEMGEPVMAQTMAVHVRREP</sequence>
<dbReference type="PANTHER" id="PTHR12697:SF5">
    <property type="entry name" value="DEOXYHYPUSINE HYDROXYLASE"/>
    <property type="match status" value="1"/>
</dbReference>